<dbReference type="EMBL" id="QLMJ01000020">
    <property type="protein sequence ID" value="RAK28424.1"/>
    <property type="molecule type" value="Genomic_DNA"/>
</dbReference>
<gene>
    <name evidence="1" type="ORF">B0I29_120192</name>
</gene>
<dbReference type="PANTHER" id="PTHR43857">
    <property type="entry name" value="BLR7761 PROTEIN"/>
    <property type="match status" value="1"/>
</dbReference>
<dbReference type="SUPFAM" id="SSF55298">
    <property type="entry name" value="YjgF-like"/>
    <property type="match status" value="1"/>
</dbReference>
<dbReference type="AlphaFoldDB" id="A0A327Z206"/>
<dbReference type="PANTHER" id="PTHR43857:SF1">
    <property type="entry name" value="YJGH FAMILY PROTEIN"/>
    <property type="match status" value="1"/>
</dbReference>
<reference evidence="1 2" key="1">
    <citation type="submission" date="2018-06" db="EMBL/GenBank/DDBJ databases">
        <title>Genomic Encyclopedia of Type Strains, Phase III (KMG-III): the genomes of soil and plant-associated and newly described type strains.</title>
        <authorList>
            <person name="Whitman W."/>
        </authorList>
    </citation>
    <scope>NUCLEOTIDE SEQUENCE [LARGE SCALE GENOMIC DNA]</scope>
    <source>
        <strain evidence="1 2">CGMCC 4.7090</strain>
    </source>
</reference>
<name>A0A327Z206_9ACTN</name>
<accession>A0A327Z206</accession>
<dbReference type="OrthoDB" id="9815126at2"/>
<keyword evidence="2" id="KW-1185">Reference proteome</keyword>
<sequence>MPPEFRKTDHNHNGGWSRSFFTDVVTVEGPKKLIYISGIGSEDPSAATPQEMVTQAPGDFAEQTRIAYAKIKDILAAHGATFADIVRMTTYVTDAKNVFLYHEVQAQALQGTPPPPHTFLQVAGLAMPEMLVEVEVTAAVADA</sequence>
<organism evidence="1 2">
    <name type="scientific">Actinoplanes lutulentus</name>
    <dbReference type="NCBI Taxonomy" id="1287878"/>
    <lineage>
        <taxon>Bacteria</taxon>
        <taxon>Bacillati</taxon>
        <taxon>Actinomycetota</taxon>
        <taxon>Actinomycetes</taxon>
        <taxon>Micromonosporales</taxon>
        <taxon>Micromonosporaceae</taxon>
        <taxon>Actinoplanes</taxon>
    </lineage>
</organism>
<comment type="caution">
    <text evidence="1">The sequence shown here is derived from an EMBL/GenBank/DDBJ whole genome shotgun (WGS) entry which is preliminary data.</text>
</comment>
<dbReference type="Pfam" id="PF01042">
    <property type="entry name" value="Ribonuc_L-PSP"/>
    <property type="match status" value="1"/>
</dbReference>
<evidence type="ECO:0000313" key="1">
    <source>
        <dbReference type="EMBL" id="RAK28424.1"/>
    </source>
</evidence>
<dbReference type="CDD" id="cd00448">
    <property type="entry name" value="YjgF_YER057c_UK114_family"/>
    <property type="match status" value="1"/>
</dbReference>
<dbReference type="InterPro" id="IPR006175">
    <property type="entry name" value="YjgF/YER057c/UK114"/>
</dbReference>
<proteinExistence type="predicted"/>
<dbReference type="Gene3D" id="3.30.1330.40">
    <property type="entry name" value="RutC-like"/>
    <property type="match status" value="1"/>
</dbReference>
<dbReference type="Proteomes" id="UP000249341">
    <property type="component" value="Unassembled WGS sequence"/>
</dbReference>
<dbReference type="InterPro" id="IPR035959">
    <property type="entry name" value="RutC-like_sf"/>
</dbReference>
<evidence type="ECO:0000313" key="2">
    <source>
        <dbReference type="Proteomes" id="UP000249341"/>
    </source>
</evidence>
<dbReference type="RefSeq" id="WP_111653485.1">
    <property type="nucleotide sequence ID" value="NZ_JACHWI010000002.1"/>
</dbReference>
<protein>
    <submittedName>
        <fullName evidence="1">Enamine deaminase RidA (YjgF/YER057c/UK114 family)</fullName>
    </submittedName>
</protein>